<sequence>MLFFLIFTIFGIIGLSWSQPFCPGNTTPFDYQECNPEIRSECPSGFTCRKTSTTNSTGAAMNLCCESGRMTISDWFSEKHLTPDIIPQAPFTLLQTITLSPASTLLNFPPIHVGDEVVVLSFPGFITGVLQSVTLSGQVNPGYVHVVTIIDPLYKPFAVLMNYNIIVGQPTQTINVTSSRFVAYLDNSASMPRMDSYRSEYVVLVYYTASQIFLDGNTPKDQLLGSSCSDPKCLLTSSPLASKFSQPMGGTVFYITTKNTVLTQKIDGDVGIEDLIAQSNLVTVDPANPFNIPTINWEDILKNIPTIPPIVLPTLDPNFWQNIPTLPPLPTLDPDFWKNLPTLPPLPTLDPNFWQNLISLPTLPPLQIPTLDSNFWKNLPTLPPIPTPTPRTAQCTYKLGQEVLTNSSFAETLNYTNVQSVLDEMLQKSVEICNGFQTQKLTDLSLKYGVLQGDLQEITPYFSNSDLQKLLVAVLQGDSGAVFQILFSKTLENLANPTVTGKISKVQTQISTLQFELLFSPI</sequence>
<accession>A0AAE9EJA6</accession>
<feature type="signal peptide" evidence="1">
    <location>
        <begin position="1"/>
        <end position="18"/>
    </location>
</feature>
<keyword evidence="1" id="KW-0732">Signal</keyword>
<feature type="chain" id="PRO_5042040159" evidence="1">
    <location>
        <begin position="19"/>
        <end position="522"/>
    </location>
</feature>
<evidence type="ECO:0000256" key="1">
    <source>
        <dbReference type="SAM" id="SignalP"/>
    </source>
</evidence>
<protein>
    <submittedName>
        <fullName evidence="2">Uncharacterized protein</fullName>
    </submittedName>
</protein>
<name>A0AAE9EJA6_CAEBR</name>
<dbReference type="EMBL" id="CP092622">
    <property type="protein sequence ID" value="UMM21242.1"/>
    <property type="molecule type" value="Genomic_DNA"/>
</dbReference>
<evidence type="ECO:0000313" key="2">
    <source>
        <dbReference type="EMBL" id="UMM21242.1"/>
    </source>
</evidence>
<proteinExistence type="predicted"/>
<evidence type="ECO:0000313" key="3">
    <source>
        <dbReference type="Proteomes" id="UP000829354"/>
    </source>
</evidence>
<gene>
    <name evidence="2" type="ORF">L5515_003006</name>
</gene>
<reference evidence="2 3" key="1">
    <citation type="submission" date="2022-04" db="EMBL/GenBank/DDBJ databases">
        <title>Chromosome-level reference genomes for two strains of Caenorhabditis briggsae: an improved platform for comparative genomics.</title>
        <authorList>
            <person name="Stevens L."/>
            <person name="Andersen E."/>
        </authorList>
    </citation>
    <scope>NUCLEOTIDE SEQUENCE [LARGE SCALE GENOMIC DNA]</scope>
    <source>
        <strain evidence="2">VX34</strain>
        <tissue evidence="2">Whole-organism</tissue>
    </source>
</reference>
<organism evidence="2 3">
    <name type="scientific">Caenorhabditis briggsae</name>
    <dbReference type="NCBI Taxonomy" id="6238"/>
    <lineage>
        <taxon>Eukaryota</taxon>
        <taxon>Metazoa</taxon>
        <taxon>Ecdysozoa</taxon>
        <taxon>Nematoda</taxon>
        <taxon>Chromadorea</taxon>
        <taxon>Rhabditida</taxon>
        <taxon>Rhabditina</taxon>
        <taxon>Rhabditomorpha</taxon>
        <taxon>Rhabditoidea</taxon>
        <taxon>Rhabditidae</taxon>
        <taxon>Peloderinae</taxon>
        <taxon>Caenorhabditis</taxon>
    </lineage>
</organism>
<dbReference type="AlphaFoldDB" id="A0AAE9EJA6"/>
<keyword evidence="3" id="KW-1185">Reference proteome</keyword>
<dbReference type="Proteomes" id="UP000829354">
    <property type="component" value="Chromosome III"/>
</dbReference>